<feature type="region of interest" description="Disordered" evidence="2">
    <location>
        <begin position="1"/>
        <end position="55"/>
    </location>
</feature>
<evidence type="ECO:0008006" key="5">
    <source>
        <dbReference type="Google" id="ProtNLM"/>
    </source>
</evidence>
<reference evidence="3 4" key="1">
    <citation type="journal article" date="2020" name="Nat. Commun.">
        <title>Donkey genomes provide new insights into domestication and selection for coat color.</title>
        <authorList>
            <person name="Wang"/>
            <person name="C."/>
            <person name="Li"/>
            <person name="H."/>
            <person name="Guo"/>
            <person name="Y."/>
            <person name="Huang"/>
            <person name="J."/>
            <person name="Sun"/>
            <person name="Y."/>
            <person name="Min"/>
            <person name="J."/>
            <person name="Wang"/>
            <person name="J."/>
            <person name="Fang"/>
            <person name="X."/>
            <person name="Zhao"/>
            <person name="Z."/>
            <person name="Wang"/>
            <person name="S."/>
            <person name="Zhang"/>
            <person name="Y."/>
            <person name="Liu"/>
            <person name="Q."/>
            <person name="Jiang"/>
            <person name="Q."/>
            <person name="Wang"/>
            <person name="X."/>
            <person name="Guo"/>
            <person name="Y."/>
            <person name="Yang"/>
            <person name="C."/>
            <person name="Wang"/>
            <person name="Y."/>
            <person name="Tian"/>
            <person name="F."/>
            <person name="Zhuang"/>
            <person name="G."/>
            <person name="Fan"/>
            <person name="Y."/>
            <person name="Gao"/>
            <person name="Q."/>
            <person name="Li"/>
            <person name="Y."/>
            <person name="Ju"/>
            <person name="Z."/>
            <person name="Li"/>
            <person name="J."/>
            <person name="Li"/>
            <person name="R."/>
            <person name="Hou"/>
            <person name="M."/>
            <person name="Yang"/>
            <person name="G."/>
            <person name="Liu"/>
            <person name="G."/>
            <person name="Liu"/>
            <person name="W."/>
            <person name="Guo"/>
            <person name="J."/>
            <person name="Pan"/>
            <person name="S."/>
            <person name="Fan"/>
            <person name="G."/>
            <person name="Zhang"/>
            <person name="W."/>
            <person name="Zhang"/>
            <person name="R."/>
            <person name="Yu"/>
            <person name="J."/>
            <person name="Zhang"/>
            <person name="X."/>
            <person name="Yin"/>
            <person name="Q."/>
            <person name="Ji"/>
            <person name="C."/>
            <person name="Jin"/>
            <person name="Y."/>
            <person name="Yue"/>
            <person name="G."/>
            <person name="Liu"/>
            <person name="M."/>
            <person name="Xu"/>
            <person name="J."/>
            <person name="Liu"/>
            <person name="S."/>
            <person name="Jordana"/>
            <person name="J."/>
            <person name="Noce"/>
            <person name="A."/>
            <person name="Amills"/>
            <person name="M."/>
            <person name="Wu"/>
            <person name="D.D."/>
            <person name="Li"/>
            <person name="S."/>
            <person name="Zhou"/>
            <person name="X. and Zhong"/>
            <person name="J."/>
        </authorList>
    </citation>
    <scope>NUCLEOTIDE SEQUENCE [LARGE SCALE GENOMIC DNA]</scope>
</reference>
<proteinExistence type="predicted"/>
<reference evidence="3" key="2">
    <citation type="submission" date="2025-08" db="UniProtKB">
        <authorList>
            <consortium name="Ensembl"/>
        </authorList>
    </citation>
    <scope>IDENTIFICATION</scope>
</reference>
<reference evidence="3" key="3">
    <citation type="submission" date="2025-09" db="UniProtKB">
        <authorList>
            <consortium name="Ensembl"/>
        </authorList>
    </citation>
    <scope>IDENTIFICATION</scope>
</reference>
<dbReference type="PANTHER" id="PTHR32289">
    <property type="entry name" value="PROTEIN FAM167A"/>
    <property type="match status" value="1"/>
</dbReference>
<evidence type="ECO:0000256" key="1">
    <source>
        <dbReference type="SAM" id="Coils"/>
    </source>
</evidence>
<gene>
    <name evidence="3" type="primary">AARD</name>
</gene>
<keyword evidence="1" id="KW-0175">Coiled coil</keyword>
<protein>
    <recommendedName>
        <fullName evidence="5">Alanine and arginine rich domain containing protein</fullName>
    </recommendedName>
</protein>
<dbReference type="PANTHER" id="PTHR32289:SF2">
    <property type="entry name" value="ALANINE AND ARGININE-RICH DOMAIN-CONTAINING PROTEIN"/>
    <property type="match status" value="1"/>
</dbReference>
<organism evidence="3 4">
    <name type="scientific">Equus asinus</name>
    <name type="common">Donkey</name>
    <name type="synonym">Equus africanus asinus</name>
    <dbReference type="NCBI Taxonomy" id="9793"/>
    <lineage>
        <taxon>Eukaryota</taxon>
        <taxon>Metazoa</taxon>
        <taxon>Chordata</taxon>
        <taxon>Craniata</taxon>
        <taxon>Vertebrata</taxon>
        <taxon>Euteleostomi</taxon>
        <taxon>Mammalia</taxon>
        <taxon>Eutheria</taxon>
        <taxon>Laurasiatheria</taxon>
        <taxon>Perissodactyla</taxon>
        <taxon>Equidae</taxon>
        <taxon>Equus</taxon>
    </lineage>
</organism>
<dbReference type="Proteomes" id="UP000694387">
    <property type="component" value="Chromosome 12"/>
</dbReference>
<name>A0A9L0JBE5_EQUAS</name>
<feature type="coiled-coil region" evidence="1">
    <location>
        <begin position="58"/>
        <end position="121"/>
    </location>
</feature>
<sequence>MGPGRPAAAETELPAGPAESQAGPGSGRQPRVPRAASPGAGGQSVSAPEEAPAARQLLEDLRRRLASAFQRAAAREQQSRACIEGALGRLSAELLEMHFQNRQLVRTVLDLNMKMQQLKKEYELEIASKSQSSEDNALNRE</sequence>
<evidence type="ECO:0000313" key="4">
    <source>
        <dbReference type="Proteomes" id="UP000694387"/>
    </source>
</evidence>
<dbReference type="GeneTree" id="ENSGT00390000007815"/>
<keyword evidence="4" id="KW-1185">Reference proteome</keyword>
<accession>A0A9L0JBE5</accession>
<dbReference type="AlphaFoldDB" id="A0A9L0JBE5"/>
<dbReference type="Ensembl" id="ENSEAST00005040268.1">
    <property type="protein sequence ID" value="ENSEASP00005046545.1"/>
    <property type="gene ID" value="ENSEASG00005033730.1"/>
</dbReference>
<evidence type="ECO:0000256" key="2">
    <source>
        <dbReference type="SAM" id="MobiDB-lite"/>
    </source>
</evidence>
<evidence type="ECO:0000313" key="3">
    <source>
        <dbReference type="Ensembl" id="ENSEASP00005046545.1"/>
    </source>
</evidence>
<dbReference type="InterPro" id="IPR051771">
    <property type="entry name" value="FAM167_domain"/>
</dbReference>